<keyword evidence="1" id="KW-0812">Transmembrane</keyword>
<evidence type="ECO:0000256" key="1">
    <source>
        <dbReference type="SAM" id="Phobius"/>
    </source>
</evidence>
<comment type="caution">
    <text evidence="2">The sequence shown here is derived from an EMBL/GenBank/DDBJ whole genome shotgun (WGS) entry which is preliminary data.</text>
</comment>
<keyword evidence="1" id="KW-1133">Transmembrane helix</keyword>
<dbReference type="Gene3D" id="3.40.50.1820">
    <property type="entry name" value="alpha/beta hydrolase"/>
    <property type="match status" value="1"/>
</dbReference>
<dbReference type="PANTHER" id="PTHR12277:SF81">
    <property type="entry name" value="PROTEIN ABHD13"/>
    <property type="match status" value="1"/>
</dbReference>
<sequence>MASLHPILKKSYWILASLGGAYAIFMLMLINPWIQRHALYAHRINSGFWYNVSNPEEFGFAKGQVTPFNLTTADGESLFCWHVLPLDVYLKHENEIAQKATEHAEDLTLTVGYKLLKKDHKSKVVINFHGNAGHIADGHRPATYRSISGIPHTHLITCDYRGFGRSTLLNAPHIPTEPGLIIDGVSIVSYVLTSLQHPASRTLLLGQSLGTAVTTATALYFTTPSSPLLPSLPIPTAPPSTPTPFAAILLIAPFPTLPTLLQTYKIKGVIPILSPLRAYPRLSTYLSSKIADHWPTQPRLEALLSAENAPLRLSLLHARNDQDIDFRLSESIFDALEARLLSGAEGALSAQERRSIQGGERVRRGAFAYRRVEDADAARGGKGGKSVELEIVRYGGHNEIVGFAQVGLAVRRAFREAEVEGGGGRFRPGLDVE</sequence>
<reference evidence="2" key="1">
    <citation type="journal article" date="2020" name="Stud. Mycol.">
        <title>101 Dothideomycetes genomes: a test case for predicting lifestyles and emergence of pathogens.</title>
        <authorList>
            <person name="Haridas S."/>
            <person name="Albert R."/>
            <person name="Binder M."/>
            <person name="Bloem J."/>
            <person name="Labutti K."/>
            <person name="Salamov A."/>
            <person name="Andreopoulos B."/>
            <person name="Baker S."/>
            <person name="Barry K."/>
            <person name="Bills G."/>
            <person name="Bluhm B."/>
            <person name="Cannon C."/>
            <person name="Castanera R."/>
            <person name="Culley D."/>
            <person name="Daum C."/>
            <person name="Ezra D."/>
            <person name="Gonzalez J."/>
            <person name="Henrissat B."/>
            <person name="Kuo A."/>
            <person name="Liang C."/>
            <person name="Lipzen A."/>
            <person name="Lutzoni F."/>
            <person name="Magnuson J."/>
            <person name="Mondo S."/>
            <person name="Nolan M."/>
            <person name="Ohm R."/>
            <person name="Pangilinan J."/>
            <person name="Park H.-J."/>
            <person name="Ramirez L."/>
            <person name="Alfaro M."/>
            <person name="Sun H."/>
            <person name="Tritt A."/>
            <person name="Yoshinaga Y."/>
            <person name="Zwiers L.-H."/>
            <person name="Turgeon B."/>
            <person name="Goodwin S."/>
            <person name="Spatafora J."/>
            <person name="Crous P."/>
            <person name="Grigoriev I."/>
        </authorList>
    </citation>
    <scope>NUCLEOTIDE SEQUENCE</scope>
    <source>
        <strain evidence="2">CBS 125425</strain>
    </source>
</reference>
<organism evidence="2 3">
    <name type="scientific">Polyplosphaeria fusca</name>
    <dbReference type="NCBI Taxonomy" id="682080"/>
    <lineage>
        <taxon>Eukaryota</taxon>
        <taxon>Fungi</taxon>
        <taxon>Dikarya</taxon>
        <taxon>Ascomycota</taxon>
        <taxon>Pezizomycotina</taxon>
        <taxon>Dothideomycetes</taxon>
        <taxon>Pleosporomycetidae</taxon>
        <taxon>Pleosporales</taxon>
        <taxon>Tetraplosphaeriaceae</taxon>
        <taxon>Polyplosphaeria</taxon>
    </lineage>
</organism>
<evidence type="ECO:0000313" key="3">
    <source>
        <dbReference type="Proteomes" id="UP000799444"/>
    </source>
</evidence>
<proteinExistence type="predicted"/>
<evidence type="ECO:0008006" key="4">
    <source>
        <dbReference type="Google" id="ProtNLM"/>
    </source>
</evidence>
<keyword evidence="1" id="KW-0472">Membrane</keyword>
<dbReference type="InterPro" id="IPR029058">
    <property type="entry name" value="AB_hydrolase_fold"/>
</dbReference>
<evidence type="ECO:0000313" key="2">
    <source>
        <dbReference type="EMBL" id="KAF2738371.1"/>
    </source>
</evidence>
<dbReference type="PANTHER" id="PTHR12277">
    <property type="entry name" value="ALPHA/BETA HYDROLASE DOMAIN-CONTAINING PROTEIN"/>
    <property type="match status" value="1"/>
</dbReference>
<name>A0A9P4R7I1_9PLEO</name>
<dbReference type="Proteomes" id="UP000799444">
    <property type="component" value="Unassembled WGS sequence"/>
</dbReference>
<gene>
    <name evidence="2" type="ORF">EJ04DRAFT_586939</name>
</gene>
<keyword evidence="3" id="KW-1185">Reference proteome</keyword>
<dbReference type="AlphaFoldDB" id="A0A9P4R7I1"/>
<protein>
    <recommendedName>
        <fullName evidence="4">AB hydrolase-1 domain-containing protein</fullName>
    </recommendedName>
</protein>
<accession>A0A9P4R7I1</accession>
<feature type="transmembrane region" description="Helical" evidence="1">
    <location>
        <begin position="12"/>
        <end position="34"/>
    </location>
</feature>
<dbReference type="SUPFAM" id="SSF53474">
    <property type="entry name" value="alpha/beta-Hydrolases"/>
    <property type="match status" value="1"/>
</dbReference>
<dbReference type="EMBL" id="ML996109">
    <property type="protein sequence ID" value="KAF2738371.1"/>
    <property type="molecule type" value="Genomic_DNA"/>
</dbReference>
<dbReference type="OrthoDB" id="446723at2759"/>